<evidence type="ECO:0000313" key="11">
    <source>
        <dbReference type="EMBL" id="KAK4225832.1"/>
    </source>
</evidence>
<gene>
    <name evidence="11" type="ORF">QBC38DRAFT_329741</name>
</gene>
<dbReference type="InterPro" id="IPR051055">
    <property type="entry name" value="PIF1_helicase"/>
</dbReference>
<dbReference type="SUPFAM" id="SSF52540">
    <property type="entry name" value="P-loop containing nucleoside triphosphate hydrolases"/>
    <property type="match status" value="2"/>
</dbReference>
<feature type="non-terminal residue" evidence="11">
    <location>
        <position position="537"/>
    </location>
</feature>
<name>A0AAN7BM68_9PEZI</name>
<evidence type="ECO:0000256" key="2">
    <source>
        <dbReference type="ARBA" id="ARBA00022763"/>
    </source>
</evidence>
<dbReference type="Pfam" id="PF21530">
    <property type="entry name" value="Pif1_2B_dom"/>
    <property type="match status" value="1"/>
</dbReference>
<evidence type="ECO:0000256" key="7">
    <source>
        <dbReference type="ARBA" id="ARBA00023204"/>
    </source>
</evidence>
<evidence type="ECO:0000256" key="1">
    <source>
        <dbReference type="ARBA" id="ARBA00022741"/>
    </source>
</evidence>
<dbReference type="EC" id="5.6.2.3" evidence="9"/>
<dbReference type="GO" id="GO:0006281">
    <property type="term" value="P:DNA repair"/>
    <property type="evidence" value="ECO:0007669"/>
    <property type="project" value="UniProtKB-KW"/>
</dbReference>
<dbReference type="InterPro" id="IPR003593">
    <property type="entry name" value="AAA+_ATPase"/>
</dbReference>
<reference evidence="11" key="2">
    <citation type="submission" date="2023-05" db="EMBL/GenBank/DDBJ databases">
        <authorList>
            <consortium name="Lawrence Berkeley National Laboratory"/>
            <person name="Steindorff A."/>
            <person name="Hensen N."/>
            <person name="Bonometti L."/>
            <person name="Westerberg I."/>
            <person name="Brannstrom I.O."/>
            <person name="Guillou S."/>
            <person name="Cros-Aarteil S."/>
            <person name="Calhoun S."/>
            <person name="Haridas S."/>
            <person name="Kuo A."/>
            <person name="Mondo S."/>
            <person name="Pangilinan J."/>
            <person name="Riley R."/>
            <person name="Labutti K."/>
            <person name="Andreopoulos B."/>
            <person name="Lipzen A."/>
            <person name="Chen C."/>
            <person name="Yanf M."/>
            <person name="Daum C."/>
            <person name="Ng V."/>
            <person name="Clum A."/>
            <person name="Ohm R."/>
            <person name="Martin F."/>
            <person name="Silar P."/>
            <person name="Natvig D."/>
            <person name="Lalanne C."/>
            <person name="Gautier V."/>
            <person name="Ament-Velasquez S.L."/>
            <person name="Kruys A."/>
            <person name="Hutchinson M.I."/>
            <person name="Powell A.J."/>
            <person name="Barry K."/>
            <person name="Miller A.N."/>
            <person name="Grigoriev I.V."/>
            <person name="Debuchy R."/>
            <person name="Gladieux P."/>
            <person name="Thoren M.H."/>
            <person name="Johannesson H."/>
        </authorList>
    </citation>
    <scope>NUCLEOTIDE SEQUENCE</scope>
    <source>
        <strain evidence="11">CBS 990.96</strain>
    </source>
</reference>
<dbReference type="InterPro" id="IPR027417">
    <property type="entry name" value="P-loop_NTPase"/>
</dbReference>
<keyword evidence="12" id="KW-1185">Reference proteome</keyword>
<evidence type="ECO:0000259" key="10">
    <source>
        <dbReference type="SMART" id="SM00382"/>
    </source>
</evidence>
<comment type="similarity">
    <text evidence="9">Belongs to the helicase family.</text>
</comment>
<organism evidence="11 12">
    <name type="scientific">Podospora fimiseda</name>
    <dbReference type="NCBI Taxonomy" id="252190"/>
    <lineage>
        <taxon>Eukaryota</taxon>
        <taxon>Fungi</taxon>
        <taxon>Dikarya</taxon>
        <taxon>Ascomycota</taxon>
        <taxon>Pezizomycotina</taxon>
        <taxon>Sordariomycetes</taxon>
        <taxon>Sordariomycetidae</taxon>
        <taxon>Sordariales</taxon>
        <taxon>Podosporaceae</taxon>
        <taxon>Podospora</taxon>
    </lineage>
</organism>
<evidence type="ECO:0000256" key="9">
    <source>
        <dbReference type="RuleBase" id="RU363044"/>
    </source>
</evidence>
<dbReference type="Pfam" id="PF13538">
    <property type="entry name" value="UvrD_C_2"/>
    <property type="match status" value="1"/>
</dbReference>
<dbReference type="AlphaFoldDB" id="A0AAN7BM68"/>
<comment type="cofactor">
    <cofactor evidence="9">
        <name>Mg(2+)</name>
        <dbReference type="ChEBI" id="CHEBI:18420"/>
    </cofactor>
</comment>
<evidence type="ECO:0000256" key="5">
    <source>
        <dbReference type="ARBA" id="ARBA00022840"/>
    </source>
</evidence>
<keyword evidence="1 9" id="KW-0547">Nucleotide-binding</keyword>
<evidence type="ECO:0000256" key="3">
    <source>
        <dbReference type="ARBA" id="ARBA00022801"/>
    </source>
</evidence>
<dbReference type="PANTHER" id="PTHR47642">
    <property type="entry name" value="ATP-DEPENDENT DNA HELICASE"/>
    <property type="match status" value="1"/>
</dbReference>
<dbReference type="GO" id="GO:0043139">
    <property type="term" value="F:5'-3' DNA helicase activity"/>
    <property type="evidence" value="ECO:0007669"/>
    <property type="project" value="UniProtKB-EC"/>
</dbReference>
<evidence type="ECO:0000256" key="8">
    <source>
        <dbReference type="ARBA" id="ARBA00023235"/>
    </source>
</evidence>
<dbReference type="InterPro" id="IPR027785">
    <property type="entry name" value="UvrD-like_helicase_C"/>
</dbReference>
<keyword evidence="3 9" id="KW-0378">Hydrolase</keyword>
<comment type="catalytic activity">
    <reaction evidence="9">
        <text>ATP + H2O = ADP + phosphate + H(+)</text>
        <dbReference type="Rhea" id="RHEA:13065"/>
        <dbReference type="ChEBI" id="CHEBI:15377"/>
        <dbReference type="ChEBI" id="CHEBI:15378"/>
        <dbReference type="ChEBI" id="CHEBI:30616"/>
        <dbReference type="ChEBI" id="CHEBI:43474"/>
        <dbReference type="ChEBI" id="CHEBI:456216"/>
        <dbReference type="EC" id="5.6.2.3"/>
    </reaction>
</comment>
<dbReference type="SMART" id="SM00382">
    <property type="entry name" value="AAA"/>
    <property type="match status" value="1"/>
</dbReference>
<dbReference type="Proteomes" id="UP001301958">
    <property type="component" value="Unassembled WGS sequence"/>
</dbReference>
<dbReference type="GO" id="GO:0005524">
    <property type="term" value="F:ATP binding"/>
    <property type="evidence" value="ECO:0007669"/>
    <property type="project" value="UniProtKB-KW"/>
</dbReference>
<keyword evidence="8" id="KW-0413">Isomerase</keyword>
<accession>A0AAN7BM68</accession>
<sequence length="537" mass="61490">PPLCEEQLAIINEAKKGRNICYVGSAGSGKSTVLHELRRELQDQGKVVQVLSPTGIVALQINGDTTWRFAGWKPSDVTRPFVEVAQLRDEDTGKQRGVKNLRLKRIRKVDVIIIDEISMVENSFFTRLDWLLREAKDRNKPFGGVQVIITGDFFQLAPVKPVKNCVTCGTKLITDHEDAQYRICTTCKGRFDIEAKFAFCSKSWDECNFLYMSLTKIHRQRDAEFVALLEKCREGSKFAPREIELLECQKPGLDEKKATRLFSTKREVRAVNTKFFNELPGPSVEYRCYDEYERVSSEHPPWYGDRFDKPDTFYDKHDQDDRKKLSGSLRILEDHRWETHLELKKGMRVMLIHNLDIKGSLCNGSQGEVVDFEPFSDSTVPTAQTNNNPEGTIVGAYKHKREAHIRTFANICKAQYEFLGWPIVHFDNGRKKTIYPECTVNEMGAKKPYSLLCRAQVPLTAGYALSIHKSQGMTLDYVMVDLTRTFEIEQIYVALSRARSLDGLLVKGLQESEDRYGGRFSMTGKAVVQKFYNERFG</sequence>
<dbReference type="GO" id="GO:0000723">
    <property type="term" value="P:telomere maintenance"/>
    <property type="evidence" value="ECO:0007669"/>
    <property type="project" value="InterPro"/>
</dbReference>
<proteinExistence type="inferred from homology"/>
<dbReference type="EMBL" id="MU865358">
    <property type="protein sequence ID" value="KAK4225832.1"/>
    <property type="molecule type" value="Genomic_DNA"/>
</dbReference>
<reference evidence="11" key="1">
    <citation type="journal article" date="2023" name="Mol. Phylogenet. Evol.">
        <title>Genome-scale phylogeny and comparative genomics of the fungal order Sordariales.</title>
        <authorList>
            <person name="Hensen N."/>
            <person name="Bonometti L."/>
            <person name="Westerberg I."/>
            <person name="Brannstrom I.O."/>
            <person name="Guillou S."/>
            <person name="Cros-Aarteil S."/>
            <person name="Calhoun S."/>
            <person name="Haridas S."/>
            <person name="Kuo A."/>
            <person name="Mondo S."/>
            <person name="Pangilinan J."/>
            <person name="Riley R."/>
            <person name="LaButti K."/>
            <person name="Andreopoulos B."/>
            <person name="Lipzen A."/>
            <person name="Chen C."/>
            <person name="Yan M."/>
            <person name="Daum C."/>
            <person name="Ng V."/>
            <person name="Clum A."/>
            <person name="Steindorff A."/>
            <person name="Ohm R.A."/>
            <person name="Martin F."/>
            <person name="Silar P."/>
            <person name="Natvig D.O."/>
            <person name="Lalanne C."/>
            <person name="Gautier V."/>
            <person name="Ament-Velasquez S.L."/>
            <person name="Kruys A."/>
            <person name="Hutchinson M.I."/>
            <person name="Powell A.J."/>
            <person name="Barry K."/>
            <person name="Miller A.N."/>
            <person name="Grigoriev I.V."/>
            <person name="Debuchy R."/>
            <person name="Gladieux P."/>
            <person name="Hiltunen Thoren M."/>
            <person name="Johannesson H."/>
        </authorList>
    </citation>
    <scope>NUCLEOTIDE SEQUENCE</scope>
    <source>
        <strain evidence="11">CBS 990.96</strain>
    </source>
</reference>
<evidence type="ECO:0000313" key="12">
    <source>
        <dbReference type="Proteomes" id="UP001301958"/>
    </source>
</evidence>
<keyword evidence="4 9" id="KW-0347">Helicase</keyword>
<dbReference type="InterPro" id="IPR049163">
    <property type="entry name" value="Pif1-like_2B_dom"/>
</dbReference>
<feature type="domain" description="AAA+ ATPase" evidence="10">
    <location>
        <begin position="16"/>
        <end position="174"/>
    </location>
</feature>
<keyword evidence="7 9" id="KW-0234">DNA repair</keyword>
<protein>
    <recommendedName>
        <fullName evidence="9">ATP-dependent DNA helicase</fullName>
        <ecNumber evidence="9">5.6.2.3</ecNumber>
    </recommendedName>
</protein>
<dbReference type="InterPro" id="IPR010285">
    <property type="entry name" value="DNA_helicase_pif1-like_DEAD"/>
</dbReference>
<evidence type="ECO:0000256" key="6">
    <source>
        <dbReference type="ARBA" id="ARBA00023125"/>
    </source>
</evidence>
<keyword evidence="9" id="KW-0233">DNA recombination</keyword>
<dbReference type="Gene3D" id="3.40.50.300">
    <property type="entry name" value="P-loop containing nucleotide triphosphate hydrolases"/>
    <property type="match status" value="2"/>
</dbReference>
<evidence type="ECO:0000256" key="4">
    <source>
        <dbReference type="ARBA" id="ARBA00022806"/>
    </source>
</evidence>
<dbReference type="GO" id="GO:0006310">
    <property type="term" value="P:DNA recombination"/>
    <property type="evidence" value="ECO:0007669"/>
    <property type="project" value="UniProtKB-KW"/>
</dbReference>
<dbReference type="GO" id="GO:0016787">
    <property type="term" value="F:hydrolase activity"/>
    <property type="evidence" value="ECO:0007669"/>
    <property type="project" value="UniProtKB-KW"/>
</dbReference>
<keyword evidence="5 9" id="KW-0067">ATP-binding</keyword>
<keyword evidence="2 9" id="KW-0227">DNA damage</keyword>
<comment type="caution">
    <text evidence="11">The sequence shown here is derived from an EMBL/GenBank/DDBJ whole genome shotgun (WGS) entry which is preliminary data.</text>
</comment>
<dbReference type="Pfam" id="PF05970">
    <property type="entry name" value="PIF1"/>
    <property type="match status" value="1"/>
</dbReference>
<feature type="non-terminal residue" evidence="11">
    <location>
        <position position="1"/>
    </location>
</feature>
<dbReference type="CDD" id="cd18809">
    <property type="entry name" value="SF1_C_RecD"/>
    <property type="match status" value="1"/>
</dbReference>
<dbReference type="PANTHER" id="PTHR47642:SF5">
    <property type="entry name" value="ATP-DEPENDENT DNA HELICASE"/>
    <property type="match status" value="1"/>
</dbReference>
<keyword evidence="6" id="KW-0238">DNA-binding</keyword>